<dbReference type="Proteomes" id="UP000007797">
    <property type="component" value="Unassembled WGS sequence"/>
</dbReference>
<dbReference type="EMBL" id="GL883010">
    <property type="protein sequence ID" value="EGG21089.1"/>
    <property type="molecule type" value="Genomic_DNA"/>
</dbReference>
<dbReference type="RefSeq" id="XP_004358939.1">
    <property type="nucleotide sequence ID" value="XM_004358882.1"/>
</dbReference>
<evidence type="ECO:0000256" key="1">
    <source>
        <dbReference type="SAM" id="Coils"/>
    </source>
</evidence>
<gene>
    <name evidence="2" type="ORF">DFA_00964</name>
</gene>
<sequence>MAMRIEELYAQHQTDISKLQQTIHELADQVKKLTKENDEADMVNYLKEIGIGEVHCRLLNKQDIINDIAQENDTEEDKY</sequence>
<accession>F4PUS0</accession>
<evidence type="ECO:0000313" key="3">
    <source>
        <dbReference type="Proteomes" id="UP000007797"/>
    </source>
</evidence>
<reference evidence="3" key="1">
    <citation type="journal article" date="2011" name="Genome Res.">
        <title>Phylogeny-wide analysis of social amoeba genomes highlights ancient origins for complex intercellular communication.</title>
        <authorList>
            <person name="Heidel A.J."/>
            <person name="Lawal H.M."/>
            <person name="Felder M."/>
            <person name="Schilde C."/>
            <person name="Helps N.R."/>
            <person name="Tunggal B."/>
            <person name="Rivero F."/>
            <person name="John U."/>
            <person name="Schleicher M."/>
            <person name="Eichinger L."/>
            <person name="Platzer M."/>
            <person name="Noegel A.A."/>
            <person name="Schaap P."/>
            <person name="Gloeckner G."/>
        </authorList>
    </citation>
    <scope>NUCLEOTIDE SEQUENCE [LARGE SCALE GENOMIC DNA]</scope>
    <source>
        <strain evidence="3">SH3</strain>
    </source>
</reference>
<keyword evidence="3" id="KW-1185">Reference proteome</keyword>
<dbReference type="AlphaFoldDB" id="F4PUS0"/>
<proteinExistence type="predicted"/>
<feature type="coiled-coil region" evidence="1">
    <location>
        <begin position="2"/>
        <end position="43"/>
    </location>
</feature>
<keyword evidence="1" id="KW-0175">Coiled coil</keyword>
<organism evidence="2 3">
    <name type="scientific">Cavenderia fasciculata</name>
    <name type="common">Slime mold</name>
    <name type="synonym">Dictyostelium fasciculatum</name>
    <dbReference type="NCBI Taxonomy" id="261658"/>
    <lineage>
        <taxon>Eukaryota</taxon>
        <taxon>Amoebozoa</taxon>
        <taxon>Evosea</taxon>
        <taxon>Eumycetozoa</taxon>
        <taxon>Dictyostelia</taxon>
        <taxon>Acytosteliales</taxon>
        <taxon>Cavenderiaceae</taxon>
        <taxon>Cavenderia</taxon>
    </lineage>
</organism>
<evidence type="ECO:0000313" key="2">
    <source>
        <dbReference type="EMBL" id="EGG21089.1"/>
    </source>
</evidence>
<dbReference type="KEGG" id="dfa:DFA_00964"/>
<dbReference type="GeneID" id="14873267"/>
<name>F4PUS0_CACFS</name>
<protein>
    <submittedName>
        <fullName evidence="2">Uncharacterized protein</fullName>
    </submittedName>
</protein>